<evidence type="ECO:0000313" key="2">
    <source>
        <dbReference type="Proteomes" id="UP000321570"/>
    </source>
</evidence>
<evidence type="ECO:0000313" key="1">
    <source>
        <dbReference type="EMBL" id="VUZ48344.1"/>
    </source>
</evidence>
<sequence>ISTPLSTFSRALTQVTHIKLSLFSTRKRTHACQLSTPTLPVHLLSSSARSSPLSLSLSLTRFKLIAASLNTFWLNQLLVFSSTFVVSSSSTSYELVTVITVVMC</sequence>
<feature type="non-terminal residue" evidence="1">
    <location>
        <position position="1"/>
    </location>
</feature>
<accession>A0A564YP72</accession>
<dbReference type="AlphaFoldDB" id="A0A564YP72"/>
<reference evidence="1 2" key="1">
    <citation type="submission" date="2019-07" db="EMBL/GenBank/DDBJ databases">
        <authorList>
            <person name="Jastrzebski P J."/>
            <person name="Paukszto L."/>
            <person name="Jastrzebski P J."/>
        </authorList>
    </citation>
    <scope>NUCLEOTIDE SEQUENCE [LARGE SCALE GENOMIC DNA]</scope>
    <source>
        <strain evidence="1 2">WMS-il1</strain>
    </source>
</reference>
<gene>
    <name evidence="1" type="ORF">WMSIL1_LOCUS7759</name>
</gene>
<dbReference type="Proteomes" id="UP000321570">
    <property type="component" value="Unassembled WGS sequence"/>
</dbReference>
<proteinExistence type="predicted"/>
<protein>
    <submittedName>
        <fullName evidence="1">Uncharacterized protein</fullName>
    </submittedName>
</protein>
<name>A0A564YP72_HYMDI</name>
<keyword evidence="2" id="KW-1185">Reference proteome</keyword>
<organism evidence="1 2">
    <name type="scientific">Hymenolepis diminuta</name>
    <name type="common">Rat tapeworm</name>
    <dbReference type="NCBI Taxonomy" id="6216"/>
    <lineage>
        <taxon>Eukaryota</taxon>
        <taxon>Metazoa</taxon>
        <taxon>Spiralia</taxon>
        <taxon>Lophotrochozoa</taxon>
        <taxon>Platyhelminthes</taxon>
        <taxon>Cestoda</taxon>
        <taxon>Eucestoda</taxon>
        <taxon>Cyclophyllidea</taxon>
        <taxon>Hymenolepididae</taxon>
        <taxon>Hymenolepis</taxon>
    </lineage>
</organism>
<dbReference type="EMBL" id="CABIJS010000288">
    <property type="protein sequence ID" value="VUZ48344.1"/>
    <property type="molecule type" value="Genomic_DNA"/>
</dbReference>